<dbReference type="InterPro" id="IPR000639">
    <property type="entry name" value="Epox_hydrolase-like"/>
</dbReference>
<dbReference type="InterPro" id="IPR000073">
    <property type="entry name" value="AB_hydrolase_1"/>
</dbReference>
<dbReference type="Pfam" id="PF00561">
    <property type="entry name" value="Abhydrolase_1"/>
    <property type="match status" value="1"/>
</dbReference>
<sequence>MHMDFEKERRFAHIDGSTMSYLDIGAGQTVVLGHSYLWSAEMWEPQIIALSKQYRVIVPELWGHGKSGELPANTRNLRQVAQRHLSLLDCIGIENFAVARLSVGDMRAVELALLAPQRVAGLALLGTFVGSEPAHSKELYFSMIETVQSLGAVPDPVIDAMLPMFFSSDALTHRQDLVDGFRKRLREAERRKLLESILPLGRMIFGRRDALADLRQLRILSLVITGEQDLSRPPEEGRQMASALGCTFVEIAGTGHISSLEAPSEVTEYLLSLLGEAF</sequence>
<organism evidence="2 3">
    <name type="scientific">Filomicrobium insigne</name>
    <dbReference type="NCBI Taxonomy" id="418854"/>
    <lineage>
        <taxon>Bacteria</taxon>
        <taxon>Pseudomonadati</taxon>
        <taxon>Pseudomonadota</taxon>
        <taxon>Alphaproteobacteria</taxon>
        <taxon>Hyphomicrobiales</taxon>
        <taxon>Hyphomicrobiaceae</taxon>
        <taxon>Filomicrobium</taxon>
    </lineage>
</organism>
<dbReference type="InterPro" id="IPR029058">
    <property type="entry name" value="AB_hydrolase_fold"/>
</dbReference>
<dbReference type="InterPro" id="IPR050471">
    <property type="entry name" value="AB_hydrolase"/>
</dbReference>
<dbReference type="Gene3D" id="3.40.50.1820">
    <property type="entry name" value="alpha/beta hydrolase"/>
    <property type="match status" value="1"/>
</dbReference>
<gene>
    <name evidence="2" type="ORF">SAMN04488061_2787</name>
</gene>
<reference evidence="2 3" key="1">
    <citation type="submission" date="2016-10" db="EMBL/GenBank/DDBJ databases">
        <authorList>
            <person name="Varghese N."/>
            <person name="Submissions S."/>
        </authorList>
    </citation>
    <scope>NUCLEOTIDE SEQUENCE [LARGE SCALE GENOMIC DNA]</scope>
    <source>
        <strain evidence="2 3">CGMCC 1.6497</strain>
    </source>
</reference>
<dbReference type="PANTHER" id="PTHR43433">
    <property type="entry name" value="HYDROLASE, ALPHA/BETA FOLD FAMILY PROTEIN"/>
    <property type="match status" value="1"/>
</dbReference>
<evidence type="ECO:0000313" key="2">
    <source>
        <dbReference type="EMBL" id="SDP38248.1"/>
    </source>
</evidence>
<proteinExistence type="predicted"/>
<dbReference type="PANTHER" id="PTHR43433:SF10">
    <property type="entry name" value="AB HYDROLASE-1 DOMAIN-CONTAINING PROTEIN"/>
    <property type="match status" value="1"/>
</dbReference>
<dbReference type="SUPFAM" id="SSF53474">
    <property type="entry name" value="alpha/beta-Hydrolases"/>
    <property type="match status" value="1"/>
</dbReference>
<dbReference type="EMBL" id="FNJC01000004">
    <property type="protein sequence ID" value="SDP38248.1"/>
    <property type="molecule type" value="Genomic_DNA"/>
</dbReference>
<dbReference type="PRINTS" id="PR00412">
    <property type="entry name" value="EPOXHYDRLASE"/>
</dbReference>
<accession>A0A1H0SAJ2</accession>
<comment type="caution">
    <text evidence="2">The sequence shown here is derived from an EMBL/GenBank/DDBJ whole genome shotgun (WGS) entry which is preliminary data.</text>
</comment>
<keyword evidence="3" id="KW-1185">Reference proteome</keyword>
<protein>
    <submittedName>
        <fullName evidence="2">Pimeloyl-ACP methyl ester carboxylesterase</fullName>
    </submittedName>
</protein>
<dbReference type="Proteomes" id="UP000198795">
    <property type="component" value="Unassembled WGS sequence"/>
</dbReference>
<dbReference type="PRINTS" id="PR00111">
    <property type="entry name" value="ABHYDROLASE"/>
</dbReference>
<evidence type="ECO:0000313" key="3">
    <source>
        <dbReference type="Proteomes" id="UP000198795"/>
    </source>
</evidence>
<name>A0A1H0SAJ2_9HYPH</name>
<feature type="domain" description="AB hydrolase-1" evidence="1">
    <location>
        <begin position="29"/>
        <end position="263"/>
    </location>
</feature>
<evidence type="ECO:0000259" key="1">
    <source>
        <dbReference type="Pfam" id="PF00561"/>
    </source>
</evidence>